<proteinExistence type="predicted"/>
<keyword evidence="3" id="KW-1185">Reference proteome</keyword>
<dbReference type="EMBL" id="NBIV01000012">
    <property type="protein sequence ID" value="PXF48608.1"/>
    <property type="molecule type" value="Genomic_DNA"/>
</dbReference>
<accession>A0A2V3J2H6</accession>
<reference evidence="2 3" key="1">
    <citation type="journal article" date="2018" name="Mol. Biol. Evol.">
        <title>Analysis of the draft genome of the red seaweed Gracilariopsis chorda provides insights into genome size evolution in Rhodophyta.</title>
        <authorList>
            <person name="Lee J."/>
            <person name="Yang E.C."/>
            <person name="Graf L."/>
            <person name="Yang J.H."/>
            <person name="Qiu H."/>
            <person name="Zel Zion U."/>
            <person name="Chan C.X."/>
            <person name="Stephens T.G."/>
            <person name="Weber A.P.M."/>
            <person name="Boo G.H."/>
            <person name="Boo S.M."/>
            <person name="Kim K.M."/>
            <person name="Shin Y."/>
            <person name="Jung M."/>
            <person name="Lee S.J."/>
            <person name="Yim H.S."/>
            <person name="Lee J.H."/>
            <person name="Bhattacharya D."/>
            <person name="Yoon H.S."/>
        </authorList>
    </citation>
    <scope>NUCLEOTIDE SEQUENCE [LARGE SCALE GENOMIC DNA]</scope>
    <source>
        <strain evidence="2 3">SKKU-2015</strain>
        <tissue evidence="2">Whole body</tissue>
    </source>
</reference>
<evidence type="ECO:0000313" key="3">
    <source>
        <dbReference type="Proteomes" id="UP000247409"/>
    </source>
</evidence>
<dbReference type="AlphaFoldDB" id="A0A2V3J2H6"/>
<dbReference type="Proteomes" id="UP000247409">
    <property type="component" value="Unassembled WGS sequence"/>
</dbReference>
<feature type="compositionally biased region" description="Polar residues" evidence="1">
    <location>
        <begin position="20"/>
        <end position="30"/>
    </location>
</feature>
<comment type="caution">
    <text evidence="2">The sequence shown here is derived from an EMBL/GenBank/DDBJ whole genome shotgun (WGS) entry which is preliminary data.</text>
</comment>
<evidence type="ECO:0000256" key="1">
    <source>
        <dbReference type="SAM" id="MobiDB-lite"/>
    </source>
</evidence>
<gene>
    <name evidence="2" type="ORF">BWQ96_01460</name>
</gene>
<feature type="region of interest" description="Disordered" evidence="1">
    <location>
        <begin position="1"/>
        <end position="73"/>
    </location>
</feature>
<sequence>MFDKLNSKLSGARAKKASEAPQQALSDASQPTPNKTRSKKSKKNGHKKQHKHRQEPLIRIPVFSPQSAPLYAY</sequence>
<name>A0A2V3J2H6_9FLOR</name>
<protein>
    <submittedName>
        <fullName evidence="2">Uncharacterized protein</fullName>
    </submittedName>
</protein>
<evidence type="ECO:0000313" key="2">
    <source>
        <dbReference type="EMBL" id="PXF48608.1"/>
    </source>
</evidence>
<feature type="compositionally biased region" description="Basic residues" evidence="1">
    <location>
        <begin position="36"/>
        <end position="53"/>
    </location>
</feature>
<organism evidence="2 3">
    <name type="scientific">Gracilariopsis chorda</name>
    <dbReference type="NCBI Taxonomy" id="448386"/>
    <lineage>
        <taxon>Eukaryota</taxon>
        <taxon>Rhodophyta</taxon>
        <taxon>Florideophyceae</taxon>
        <taxon>Rhodymeniophycidae</taxon>
        <taxon>Gracilariales</taxon>
        <taxon>Gracilariaceae</taxon>
        <taxon>Gracilariopsis</taxon>
    </lineage>
</organism>